<dbReference type="PANTHER" id="PTHR10353:SF36">
    <property type="entry name" value="LP05116P"/>
    <property type="match status" value="1"/>
</dbReference>
<dbReference type="PANTHER" id="PTHR10353">
    <property type="entry name" value="GLYCOSYL HYDROLASE"/>
    <property type="match status" value="1"/>
</dbReference>
<dbReference type="STRING" id="230819.A0A5C3KPX7"/>
<keyword evidence="3" id="KW-0326">Glycosidase</keyword>
<evidence type="ECO:0000313" key="6">
    <source>
        <dbReference type="EMBL" id="TFK22145.1"/>
    </source>
</evidence>
<dbReference type="SUPFAM" id="SSF51445">
    <property type="entry name" value="(Trans)glycosidases"/>
    <property type="match status" value="1"/>
</dbReference>
<feature type="signal peptide" evidence="5">
    <location>
        <begin position="1"/>
        <end position="17"/>
    </location>
</feature>
<reference evidence="6 7" key="1">
    <citation type="journal article" date="2019" name="Nat. Ecol. Evol.">
        <title>Megaphylogeny resolves global patterns of mushroom evolution.</title>
        <authorList>
            <person name="Varga T."/>
            <person name="Krizsan K."/>
            <person name="Foldi C."/>
            <person name="Dima B."/>
            <person name="Sanchez-Garcia M."/>
            <person name="Sanchez-Ramirez S."/>
            <person name="Szollosi G.J."/>
            <person name="Szarkandi J.G."/>
            <person name="Papp V."/>
            <person name="Albert L."/>
            <person name="Andreopoulos W."/>
            <person name="Angelini C."/>
            <person name="Antonin V."/>
            <person name="Barry K.W."/>
            <person name="Bougher N.L."/>
            <person name="Buchanan P."/>
            <person name="Buyck B."/>
            <person name="Bense V."/>
            <person name="Catcheside P."/>
            <person name="Chovatia M."/>
            <person name="Cooper J."/>
            <person name="Damon W."/>
            <person name="Desjardin D."/>
            <person name="Finy P."/>
            <person name="Geml J."/>
            <person name="Haridas S."/>
            <person name="Hughes K."/>
            <person name="Justo A."/>
            <person name="Karasinski D."/>
            <person name="Kautmanova I."/>
            <person name="Kiss B."/>
            <person name="Kocsube S."/>
            <person name="Kotiranta H."/>
            <person name="LaButti K.M."/>
            <person name="Lechner B.E."/>
            <person name="Liimatainen K."/>
            <person name="Lipzen A."/>
            <person name="Lukacs Z."/>
            <person name="Mihaltcheva S."/>
            <person name="Morgado L.N."/>
            <person name="Niskanen T."/>
            <person name="Noordeloos M.E."/>
            <person name="Ohm R.A."/>
            <person name="Ortiz-Santana B."/>
            <person name="Ovrebo C."/>
            <person name="Racz N."/>
            <person name="Riley R."/>
            <person name="Savchenko A."/>
            <person name="Shiryaev A."/>
            <person name="Soop K."/>
            <person name="Spirin V."/>
            <person name="Szebenyi C."/>
            <person name="Tomsovsky M."/>
            <person name="Tulloss R.E."/>
            <person name="Uehling J."/>
            <person name="Grigoriev I.V."/>
            <person name="Vagvolgyi C."/>
            <person name="Papp T."/>
            <person name="Martin F.M."/>
            <person name="Miettinen O."/>
            <person name="Hibbett D.S."/>
            <person name="Nagy L.G."/>
        </authorList>
    </citation>
    <scope>NUCLEOTIDE SEQUENCE [LARGE SCALE GENOMIC DNA]</scope>
    <source>
        <strain evidence="6 7">CBS 121175</strain>
    </source>
</reference>
<gene>
    <name evidence="6" type="ORF">FA15DRAFT_714522</name>
</gene>
<dbReference type="GO" id="GO:0008422">
    <property type="term" value="F:beta-glucosidase activity"/>
    <property type="evidence" value="ECO:0007669"/>
    <property type="project" value="TreeGrafter"/>
</dbReference>
<evidence type="ECO:0000313" key="7">
    <source>
        <dbReference type="Proteomes" id="UP000307440"/>
    </source>
</evidence>
<proteinExistence type="inferred from homology"/>
<dbReference type="AlphaFoldDB" id="A0A5C3KPX7"/>
<dbReference type="GO" id="GO:0005975">
    <property type="term" value="P:carbohydrate metabolic process"/>
    <property type="evidence" value="ECO:0007669"/>
    <property type="project" value="InterPro"/>
</dbReference>
<feature type="chain" id="PRO_5023079781" evidence="5">
    <location>
        <begin position="18"/>
        <end position="495"/>
    </location>
</feature>
<evidence type="ECO:0000256" key="5">
    <source>
        <dbReference type="SAM" id="SignalP"/>
    </source>
</evidence>
<dbReference type="OrthoDB" id="65569at2759"/>
<keyword evidence="5" id="KW-0732">Signal</keyword>
<evidence type="ECO:0000256" key="3">
    <source>
        <dbReference type="ARBA" id="ARBA00023295"/>
    </source>
</evidence>
<dbReference type="PROSITE" id="PS00653">
    <property type="entry name" value="GLYCOSYL_HYDROL_F1_2"/>
    <property type="match status" value="1"/>
</dbReference>
<dbReference type="Pfam" id="PF00232">
    <property type="entry name" value="Glyco_hydro_1"/>
    <property type="match status" value="1"/>
</dbReference>
<dbReference type="Gene3D" id="3.20.20.80">
    <property type="entry name" value="Glycosidases"/>
    <property type="match status" value="1"/>
</dbReference>
<dbReference type="FunFam" id="3.20.20.80:FF:000041">
    <property type="entry name" value="Beta-glucosidase 7"/>
    <property type="match status" value="1"/>
</dbReference>
<dbReference type="InterPro" id="IPR001360">
    <property type="entry name" value="Glyco_hydro_1"/>
</dbReference>
<comment type="similarity">
    <text evidence="1 4">Belongs to the glycosyl hydrolase 1 family.</text>
</comment>
<dbReference type="PRINTS" id="PR00131">
    <property type="entry name" value="GLHYDRLASE1"/>
</dbReference>
<name>A0A5C3KPX7_COPMA</name>
<evidence type="ECO:0000256" key="4">
    <source>
        <dbReference type="RuleBase" id="RU003690"/>
    </source>
</evidence>
<evidence type="ECO:0000256" key="1">
    <source>
        <dbReference type="ARBA" id="ARBA00010838"/>
    </source>
</evidence>
<dbReference type="InterPro" id="IPR033132">
    <property type="entry name" value="GH_1_N_CS"/>
</dbReference>
<organism evidence="6 7">
    <name type="scientific">Coprinopsis marcescibilis</name>
    <name type="common">Agaric fungus</name>
    <name type="synonym">Psathyrella marcescibilis</name>
    <dbReference type="NCBI Taxonomy" id="230819"/>
    <lineage>
        <taxon>Eukaryota</taxon>
        <taxon>Fungi</taxon>
        <taxon>Dikarya</taxon>
        <taxon>Basidiomycota</taxon>
        <taxon>Agaricomycotina</taxon>
        <taxon>Agaricomycetes</taxon>
        <taxon>Agaricomycetidae</taxon>
        <taxon>Agaricales</taxon>
        <taxon>Agaricineae</taxon>
        <taxon>Psathyrellaceae</taxon>
        <taxon>Coprinopsis</taxon>
    </lineage>
</organism>
<dbReference type="InterPro" id="IPR017853">
    <property type="entry name" value="GH"/>
</dbReference>
<keyword evidence="2" id="KW-0378">Hydrolase</keyword>
<accession>A0A5C3KPX7</accession>
<keyword evidence="7" id="KW-1185">Reference proteome</keyword>
<dbReference type="Proteomes" id="UP000307440">
    <property type="component" value="Unassembled WGS sequence"/>
</dbReference>
<dbReference type="EMBL" id="ML210248">
    <property type="protein sequence ID" value="TFK22145.1"/>
    <property type="molecule type" value="Genomic_DNA"/>
</dbReference>
<evidence type="ECO:0000256" key="2">
    <source>
        <dbReference type="ARBA" id="ARBA00022801"/>
    </source>
</evidence>
<sequence>MALVCKIQGFLFGFATAAYQIEGAVNEGGRTPSVWDTFTRFNGTDGVHKTADGSNGDFATDHYHRWKEDVDLLKSYGVNSYRFSVSWSRVIDFSGVQGEVGVSGRRDPANPAGIKFYRDIIEELVRNGITPCITLYHWDCPQVLEDRYGGWLSLEIINDFTHFAKVCFEAFGDLVKHWITLNEPWCCAALAYGYGVFAPGRSSNRAKDPQGNSETEPWIVGHHLILAHAYAVQAYRDNSAESQAGSIGITLDCLWYEPYSDGDSAAAQRAMDARLGWFADPIFKGHYPKSLKNMVGDALPDFSEEQLSVVKGSADFLGLNTYTTNLVQDGGKDVFKGRTLTTFKRQDGTELGRHSHVAWLQDSAELFMESECLFRSYASPQNVYAIIRPTNTPYCDVTENGFPVKDENKLTPEEAIHDLDRVQYFRGYTQALLEAINIDKVPVQSYFGWSLLDNFEWADGYRTRFGVTYVDYQTFQRYPKDSAWFLKKWYEEHKA</sequence>
<protein>
    <submittedName>
        <fullName evidence="6">Beta-glucosidase</fullName>
    </submittedName>
</protein>